<dbReference type="AlphaFoldDB" id="A0A7W7VDH3"/>
<dbReference type="InterPro" id="IPR036005">
    <property type="entry name" value="Creatinase/aminopeptidase-like"/>
</dbReference>
<dbReference type="EC" id="3.4.13.9" evidence="3"/>
<keyword evidence="3" id="KW-0645">Protease</keyword>
<keyword evidence="3" id="KW-0224">Dipeptidase</keyword>
<dbReference type="Gene3D" id="3.40.350.10">
    <property type="entry name" value="Creatinase/prolidase N-terminal domain"/>
    <property type="match status" value="1"/>
</dbReference>
<organism evidence="3 4">
    <name type="scientific">Actinophytocola algeriensis</name>
    <dbReference type="NCBI Taxonomy" id="1768010"/>
    <lineage>
        <taxon>Bacteria</taxon>
        <taxon>Bacillati</taxon>
        <taxon>Actinomycetota</taxon>
        <taxon>Actinomycetes</taxon>
        <taxon>Pseudonocardiales</taxon>
        <taxon>Pseudonocardiaceae</taxon>
    </lineage>
</organism>
<dbReference type="PANTHER" id="PTHR46112">
    <property type="entry name" value="AMINOPEPTIDASE"/>
    <property type="match status" value="1"/>
</dbReference>
<dbReference type="Pfam" id="PF01321">
    <property type="entry name" value="Creatinase_N"/>
    <property type="match status" value="1"/>
</dbReference>
<sequence>MSVQPDYVGADFAAAEFEQRATRVRAVLRERGLGALVTTGAEDIYYLLGLNFQGYSSFSLLVLPAIGPLILVARTMERHTIQYQAPDVKHVGYGDDEDPARAVLAAVAETSGDIGVDRRAMSLPVDIWERVAAGSGHRVWRDGSGLLPAVRAVKSPAEIAHVRAAAAISDAAVAAGVAATRAGVSERSVAAAIHHELVERGSEYPGFAPFVRGTDILHHEHITWQDRPVRSGQGLLFELSASVYRYHAPLTRMVYADRLPPGVAAAAATALAGLDAITRALRPGVLSGDVYTAWEDTVGGPGRHHCGYLIGVAFPPSWFGGSGITGLRDGSALTVAEGMVFHVMSWILGENAGQYCLSDTALVTATGCELLTRAPREPVVRQAG</sequence>
<dbReference type="PANTHER" id="PTHR46112:SF2">
    <property type="entry name" value="XAA-PRO AMINOPEPTIDASE P-RELATED"/>
    <property type="match status" value="1"/>
</dbReference>
<dbReference type="InterPro" id="IPR000994">
    <property type="entry name" value="Pept_M24"/>
</dbReference>
<dbReference type="Pfam" id="PF00557">
    <property type="entry name" value="Peptidase_M24"/>
    <property type="match status" value="1"/>
</dbReference>
<feature type="domain" description="Peptidase M24" evidence="1">
    <location>
        <begin position="161"/>
        <end position="364"/>
    </location>
</feature>
<dbReference type="CDD" id="cd01066">
    <property type="entry name" value="APP_MetAP"/>
    <property type="match status" value="1"/>
</dbReference>
<evidence type="ECO:0000259" key="2">
    <source>
        <dbReference type="Pfam" id="PF01321"/>
    </source>
</evidence>
<evidence type="ECO:0000259" key="1">
    <source>
        <dbReference type="Pfam" id="PF00557"/>
    </source>
</evidence>
<reference evidence="3 4" key="1">
    <citation type="submission" date="2020-08" db="EMBL/GenBank/DDBJ databases">
        <title>Genomic Encyclopedia of Type Strains, Phase III (KMG-III): the genomes of soil and plant-associated and newly described type strains.</title>
        <authorList>
            <person name="Whitman W."/>
        </authorList>
    </citation>
    <scope>NUCLEOTIDE SEQUENCE [LARGE SCALE GENOMIC DNA]</scope>
    <source>
        <strain evidence="3 4">CECT 8960</strain>
    </source>
</reference>
<comment type="caution">
    <text evidence="3">The sequence shown here is derived from an EMBL/GenBank/DDBJ whole genome shotgun (WGS) entry which is preliminary data.</text>
</comment>
<protein>
    <submittedName>
        <fullName evidence="3">Xaa-Pro dipeptidase</fullName>
        <ecNumber evidence="3">3.4.13.9</ecNumber>
    </submittedName>
</protein>
<proteinExistence type="predicted"/>
<dbReference type="SUPFAM" id="SSF53092">
    <property type="entry name" value="Creatinase/prolidase N-terminal domain"/>
    <property type="match status" value="1"/>
</dbReference>
<dbReference type="EMBL" id="JACHJQ010000002">
    <property type="protein sequence ID" value="MBB4906181.1"/>
    <property type="molecule type" value="Genomic_DNA"/>
</dbReference>
<evidence type="ECO:0000313" key="3">
    <source>
        <dbReference type="EMBL" id="MBB4906181.1"/>
    </source>
</evidence>
<keyword evidence="3" id="KW-0378">Hydrolase</keyword>
<feature type="domain" description="Creatinase N-terminal" evidence="2">
    <location>
        <begin position="20"/>
        <end position="153"/>
    </location>
</feature>
<dbReference type="GO" id="GO:0102009">
    <property type="term" value="F:proline dipeptidase activity"/>
    <property type="evidence" value="ECO:0007669"/>
    <property type="project" value="UniProtKB-EC"/>
</dbReference>
<dbReference type="Proteomes" id="UP000520767">
    <property type="component" value="Unassembled WGS sequence"/>
</dbReference>
<dbReference type="Gene3D" id="3.90.230.10">
    <property type="entry name" value="Creatinase/methionine aminopeptidase superfamily"/>
    <property type="match status" value="1"/>
</dbReference>
<dbReference type="InterPro" id="IPR050659">
    <property type="entry name" value="Peptidase_M24B"/>
</dbReference>
<accession>A0A7W7VDH3</accession>
<gene>
    <name evidence="3" type="ORF">FHR82_002398</name>
</gene>
<dbReference type="SUPFAM" id="SSF55920">
    <property type="entry name" value="Creatinase/aminopeptidase"/>
    <property type="match status" value="1"/>
</dbReference>
<keyword evidence="4" id="KW-1185">Reference proteome</keyword>
<name>A0A7W7VDH3_9PSEU</name>
<dbReference type="InterPro" id="IPR000587">
    <property type="entry name" value="Creatinase_N"/>
</dbReference>
<evidence type="ECO:0000313" key="4">
    <source>
        <dbReference type="Proteomes" id="UP000520767"/>
    </source>
</evidence>
<dbReference type="RefSeq" id="WP_184810290.1">
    <property type="nucleotide sequence ID" value="NZ_JACHJQ010000002.1"/>
</dbReference>
<dbReference type="InterPro" id="IPR029149">
    <property type="entry name" value="Creatin/AminoP/Spt16_N"/>
</dbReference>